<gene>
    <name evidence="2" type="ORF">SASPL_127401</name>
</gene>
<dbReference type="InterPro" id="IPR057212">
    <property type="entry name" value="DUF7890"/>
</dbReference>
<dbReference type="Pfam" id="PF25418">
    <property type="entry name" value="DUF7890"/>
    <property type="match status" value="2"/>
</dbReference>
<proteinExistence type="predicted"/>
<comment type="caution">
    <text evidence="2">The sequence shown here is derived from an EMBL/GenBank/DDBJ whole genome shotgun (WGS) entry which is preliminary data.</text>
</comment>
<protein>
    <recommendedName>
        <fullName evidence="1">DUF7890 domain-containing protein</fullName>
    </recommendedName>
</protein>
<organism evidence="2">
    <name type="scientific">Salvia splendens</name>
    <name type="common">Scarlet sage</name>
    <dbReference type="NCBI Taxonomy" id="180675"/>
    <lineage>
        <taxon>Eukaryota</taxon>
        <taxon>Viridiplantae</taxon>
        <taxon>Streptophyta</taxon>
        <taxon>Embryophyta</taxon>
        <taxon>Tracheophyta</taxon>
        <taxon>Spermatophyta</taxon>
        <taxon>Magnoliopsida</taxon>
        <taxon>eudicotyledons</taxon>
        <taxon>Gunneridae</taxon>
        <taxon>Pentapetalae</taxon>
        <taxon>asterids</taxon>
        <taxon>lamiids</taxon>
        <taxon>Lamiales</taxon>
        <taxon>Lamiaceae</taxon>
        <taxon>Nepetoideae</taxon>
        <taxon>Mentheae</taxon>
        <taxon>Salviinae</taxon>
        <taxon>Salvia</taxon>
        <taxon>Salvia subgen. Calosphace</taxon>
        <taxon>core Calosphace</taxon>
    </lineage>
</organism>
<dbReference type="AlphaFoldDB" id="A0A8X8ZLI6"/>
<evidence type="ECO:0000313" key="2">
    <source>
        <dbReference type="EMBL" id="KAG6409362.1"/>
    </source>
</evidence>
<feature type="domain" description="DUF7890" evidence="1">
    <location>
        <begin position="141"/>
        <end position="168"/>
    </location>
</feature>
<sequence>MFDFVETILASLSSGLRARNEMKKKEVIEFESRPLIEGKSGRKVKIVMRKEAAYRLVSKCRNGGRVEYQDMAKELKQFYCYSKLEYLLSSPLLSTASGQPPRPPAIDVLKPSSADSASQLVDWFESEALIQSDGKNKSSYQVKILMTKEEAIRLLSKCKDGNILQFKDWILPSLKLVRRRQRHGYGKELRRTVRSDFERRPLVEKESKVKIVKRKEVESNGGKV</sequence>
<name>A0A8X8ZLI6_SALSN</name>
<evidence type="ECO:0000313" key="3">
    <source>
        <dbReference type="Proteomes" id="UP000298416"/>
    </source>
</evidence>
<keyword evidence="3" id="KW-1185">Reference proteome</keyword>
<reference evidence="2" key="2">
    <citation type="submission" date="2020-08" db="EMBL/GenBank/DDBJ databases">
        <title>Plant Genome Project.</title>
        <authorList>
            <person name="Zhang R.-G."/>
        </authorList>
    </citation>
    <scope>NUCLEOTIDE SEQUENCE</scope>
    <source>
        <strain evidence="2">Huo1</strain>
        <tissue evidence="2">Leaf</tissue>
    </source>
</reference>
<reference evidence="2" key="1">
    <citation type="submission" date="2018-01" db="EMBL/GenBank/DDBJ databases">
        <authorList>
            <person name="Mao J.F."/>
        </authorList>
    </citation>
    <scope>NUCLEOTIDE SEQUENCE</scope>
    <source>
        <strain evidence="2">Huo1</strain>
        <tissue evidence="2">Leaf</tissue>
    </source>
</reference>
<feature type="domain" description="DUF7890" evidence="1">
    <location>
        <begin position="43"/>
        <end position="77"/>
    </location>
</feature>
<evidence type="ECO:0000259" key="1">
    <source>
        <dbReference type="Pfam" id="PF25418"/>
    </source>
</evidence>
<dbReference type="PANTHER" id="PTHR36782:SF1">
    <property type="entry name" value="CALCIUM UNIPORTER PROTEIN"/>
    <property type="match status" value="1"/>
</dbReference>
<dbReference type="PANTHER" id="PTHR36782">
    <property type="entry name" value="BNAC03G62080D PROTEIN"/>
    <property type="match status" value="1"/>
</dbReference>
<dbReference type="EMBL" id="PNBA02000010">
    <property type="protein sequence ID" value="KAG6409362.1"/>
    <property type="molecule type" value="Genomic_DNA"/>
</dbReference>
<accession>A0A8X8ZLI6</accession>
<dbReference type="Proteomes" id="UP000298416">
    <property type="component" value="Unassembled WGS sequence"/>
</dbReference>